<feature type="transmembrane region" description="Helical" evidence="7">
    <location>
        <begin position="294"/>
        <end position="314"/>
    </location>
</feature>
<keyword evidence="5 7" id="KW-1133">Transmembrane helix</keyword>
<dbReference type="InterPro" id="IPR036259">
    <property type="entry name" value="MFS_trans_sf"/>
</dbReference>
<sequence length="425" mass="47254">MKKFKEIFKNPIFVKLFFANFTSQMGSVIGITAFTFYLLDRFSNQPAYASVAEMMYSLPTLAVFFIVGVLADRMDRQKIAYHCDTLSAFLSIVLIGAIYIGWMPLIFAVLFLRSAISKFFFPAESGILQGVLSKDDYATSAGLNQMVSSLFMLFGSALGILAYRFTGVYGAIVIDSLSFIISGLLMRACKIPEEVRLPNGHHKWKDLNISFVFKDFKTGAFYILKNKLLRSLIIGFCIFGIVNGGFSVMPIFILKYKLAPQNYEEYSVILGVVFGTGVLIGSIISSLIIQKVKFYQAMIVGLIITGTFVVLSGYANNLMLFFVLIFISAITLPLVNIAIGGWMPSIVDKKYMGRVQGWVSPLMMLAQTLTLAFISISFQKFIQIETLYCIVGGGLLLVGIYYMIVLPRLLKKGITIVEDQPVVSN</sequence>
<evidence type="ECO:0000256" key="3">
    <source>
        <dbReference type="ARBA" id="ARBA00022475"/>
    </source>
</evidence>
<feature type="transmembrane region" description="Helical" evidence="7">
    <location>
        <begin position="54"/>
        <end position="72"/>
    </location>
</feature>
<dbReference type="SUPFAM" id="SSF103473">
    <property type="entry name" value="MFS general substrate transporter"/>
    <property type="match status" value="1"/>
</dbReference>
<dbReference type="RefSeq" id="WP_202777151.1">
    <property type="nucleotide sequence ID" value="NZ_CP065425.1"/>
</dbReference>
<evidence type="ECO:0000313" key="9">
    <source>
        <dbReference type="Proteomes" id="UP000595691"/>
    </source>
</evidence>
<keyword evidence="2" id="KW-0813">Transport</keyword>
<evidence type="ECO:0000256" key="2">
    <source>
        <dbReference type="ARBA" id="ARBA00022448"/>
    </source>
</evidence>
<gene>
    <name evidence="8" type="ORF">I5776_14790</name>
</gene>
<proteinExistence type="predicted"/>
<dbReference type="PANTHER" id="PTHR43266:SF8">
    <property type="entry name" value="MACROLIDE-EFFLUX PROTEIN"/>
    <property type="match status" value="1"/>
</dbReference>
<evidence type="ECO:0000256" key="5">
    <source>
        <dbReference type="ARBA" id="ARBA00022989"/>
    </source>
</evidence>
<evidence type="ECO:0000256" key="4">
    <source>
        <dbReference type="ARBA" id="ARBA00022692"/>
    </source>
</evidence>
<evidence type="ECO:0000256" key="1">
    <source>
        <dbReference type="ARBA" id="ARBA00004651"/>
    </source>
</evidence>
<dbReference type="Gene3D" id="1.20.1250.20">
    <property type="entry name" value="MFS general substrate transporter like domains"/>
    <property type="match status" value="1"/>
</dbReference>
<dbReference type="Proteomes" id="UP000595691">
    <property type="component" value="Chromosome"/>
</dbReference>
<name>A0ABX7DXW8_9BACI</name>
<feature type="transmembrane region" description="Helical" evidence="7">
    <location>
        <begin position="266"/>
        <end position="287"/>
    </location>
</feature>
<reference evidence="8 9" key="1">
    <citation type="submission" date="2020-11" db="EMBL/GenBank/DDBJ databases">
        <title>Taxonomic evaluation of the Bacillus sporothermodurans group of bacteria based on whole genome sequences.</title>
        <authorList>
            <person name="Fiedler G."/>
            <person name="Herbstmann A.-D."/>
            <person name="Doll E."/>
            <person name="Wenning M."/>
            <person name="Brinks E."/>
            <person name="Kabisch J."/>
            <person name="Breitenwieser F."/>
            <person name="Lappann M."/>
            <person name="Boehnlein C."/>
            <person name="Franz C."/>
        </authorList>
    </citation>
    <scope>NUCLEOTIDE SEQUENCE [LARGE SCALE GENOMIC DNA]</scope>
    <source>
        <strain evidence="8 9">JCM 19841</strain>
    </source>
</reference>
<evidence type="ECO:0000256" key="6">
    <source>
        <dbReference type="ARBA" id="ARBA00023136"/>
    </source>
</evidence>
<accession>A0ABX7DXW8</accession>
<dbReference type="InterPro" id="IPR011701">
    <property type="entry name" value="MFS"/>
</dbReference>
<keyword evidence="3" id="KW-1003">Cell membrane</keyword>
<feature type="transmembrane region" description="Helical" evidence="7">
    <location>
        <begin position="168"/>
        <end position="186"/>
    </location>
</feature>
<evidence type="ECO:0000256" key="7">
    <source>
        <dbReference type="SAM" id="Phobius"/>
    </source>
</evidence>
<evidence type="ECO:0000313" key="8">
    <source>
        <dbReference type="EMBL" id="QQZ08333.1"/>
    </source>
</evidence>
<feature type="transmembrane region" description="Helical" evidence="7">
    <location>
        <begin position="12"/>
        <end position="39"/>
    </location>
</feature>
<dbReference type="CDD" id="cd06173">
    <property type="entry name" value="MFS_MefA_like"/>
    <property type="match status" value="1"/>
</dbReference>
<feature type="transmembrane region" description="Helical" evidence="7">
    <location>
        <begin position="320"/>
        <end position="343"/>
    </location>
</feature>
<keyword evidence="6 7" id="KW-0472">Membrane</keyword>
<keyword evidence="4 7" id="KW-0812">Transmembrane</keyword>
<feature type="transmembrane region" description="Helical" evidence="7">
    <location>
        <begin position="382"/>
        <end position="404"/>
    </location>
</feature>
<protein>
    <submittedName>
        <fullName evidence="8">MFS transporter</fullName>
    </submittedName>
</protein>
<dbReference type="Pfam" id="PF07690">
    <property type="entry name" value="MFS_1"/>
    <property type="match status" value="1"/>
</dbReference>
<feature type="transmembrane region" description="Helical" evidence="7">
    <location>
        <begin position="232"/>
        <end position="254"/>
    </location>
</feature>
<feature type="transmembrane region" description="Helical" evidence="7">
    <location>
        <begin position="355"/>
        <end position="376"/>
    </location>
</feature>
<feature type="transmembrane region" description="Helical" evidence="7">
    <location>
        <begin position="142"/>
        <end position="162"/>
    </location>
</feature>
<dbReference type="PANTHER" id="PTHR43266">
    <property type="entry name" value="MACROLIDE-EFFLUX PROTEIN"/>
    <property type="match status" value="1"/>
</dbReference>
<organism evidence="8 9">
    <name type="scientific">Heyndrickxia vini</name>
    <dbReference type="NCBI Taxonomy" id="1476025"/>
    <lineage>
        <taxon>Bacteria</taxon>
        <taxon>Bacillati</taxon>
        <taxon>Bacillota</taxon>
        <taxon>Bacilli</taxon>
        <taxon>Bacillales</taxon>
        <taxon>Bacillaceae</taxon>
        <taxon>Heyndrickxia</taxon>
    </lineage>
</organism>
<dbReference type="EMBL" id="CP065425">
    <property type="protein sequence ID" value="QQZ08333.1"/>
    <property type="molecule type" value="Genomic_DNA"/>
</dbReference>
<keyword evidence="9" id="KW-1185">Reference proteome</keyword>
<comment type="subcellular location">
    <subcellularLocation>
        <location evidence="1">Cell membrane</location>
        <topology evidence="1">Multi-pass membrane protein</topology>
    </subcellularLocation>
</comment>